<keyword evidence="2" id="KW-0812">Transmembrane</keyword>
<proteinExistence type="predicted"/>
<organism evidence="3 4">
    <name type="scientific">Arthrobacter rhombi</name>
    <dbReference type="NCBI Taxonomy" id="71253"/>
    <lineage>
        <taxon>Bacteria</taxon>
        <taxon>Bacillati</taxon>
        <taxon>Actinomycetota</taxon>
        <taxon>Actinomycetes</taxon>
        <taxon>Micrococcales</taxon>
        <taxon>Micrococcaceae</taxon>
        <taxon>Arthrobacter</taxon>
    </lineage>
</organism>
<feature type="compositionally biased region" description="Low complexity" evidence="1">
    <location>
        <begin position="53"/>
        <end position="78"/>
    </location>
</feature>
<keyword evidence="4" id="KW-1185">Reference proteome</keyword>
<sequence length="272" mass="27564">MAGKSSGGTPPPGVRAQKTALVVARWLALAVLIVAIIIAVTSCSSDAGEQSEPSADPHGSAGPPAAASQPTPSGPAAEAVAAGIERAASYNFTLSAVASDADLESLAAAPQDTLEGATVHPAACLDAVKQLNWSPAQGGQDPARTDFAAEGVEATGSIEVARVADRGQLRKHYATVEQMLGNCSDVTLQISDTEVPLRSSTPKMGAKSAVESALLWSRASKGSDLEQQALVLIGERAGQMAMVSFIGTSGIDDPKFATMAEGILSATLDELG</sequence>
<accession>A0A1R4GWQ2</accession>
<name>A0A1R4GWQ2_9MICC</name>
<evidence type="ECO:0000313" key="4">
    <source>
        <dbReference type="Proteomes" id="UP000195913"/>
    </source>
</evidence>
<feature type="transmembrane region" description="Helical" evidence="2">
    <location>
        <begin position="20"/>
        <end position="40"/>
    </location>
</feature>
<reference evidence="3 4" key="1">
    <citation type="submission" date="2017-02" db="EMBL/GenBank/DDBJ databases">
        <authorList>
            <person name="Peterson S.W."/>
        </authorList>
    </citation>
    <scope>NUCLEOTIDE SEQUENCE [LARGE SCALE GENOMIC DNA]</scope>
    <source>
        <strain evidence="3 4">B Ar 00.02</strain>
    </source>
</reference>
<gene>
    <name evidence="3" type="ORF">FM101_15450</name>
</gene>
<keyword evidence="2" id="KW-0472">Membrane</keyword>
<dbReference type="EMBL" id="FUHW01000053">
    <property type="protein sequence ID" value="SJM72608.1"/>
    <property type="molecule type" value="Genomic_DNA"/>
</dbReference>
<keyword evidence="2" id="KW-1133">Transmembrane helix</keyword>
<dbReference type="RefSeq" id="WP_087001230.1">
    <property type="nucleotide sequence ID" value="NZ_FUHW01000053.1"/>
</dbReference>
<evidence type="ECO:0008006" key="5">
    <source>
        <dbReference type="Google" id="ProtNLM"/>
    </source>
</evidence>
<dbReference type="Proteomes" id="UP000195913">
    <property type="component" value="Unassembled WGS sequence"/>
</dbReference>
<evidence type="ECO:0000256" key="1">
    <source>
        <dbReference type="SAM" id="MobiDB-lite"/>
    </source>
</evidence>
<evidence type="ECO:0000256" key="2">
    <source>
        <dbReference type="SAM" id="Phobius"/>
    </source>
</evidence>
<dbReference type="AlphaFoldDB" id="A0A1R4GWQ2"/>
<evidence type="ECO:0000313" key="3">
    <source>
        <dbReference type="EMBL" id="SJM72608.1"/>
    </source>
</evidence>
<protein>
    <recommendedName>
        <fullName evidence="5">PknH-like extracellular domain-containing protein</fullName>
    </recommendedName>
</protein>
<feature type="region of interest" description="Disordered" evidence="1">
    <location>
        <begin position="46"/>
        <end position="78"/>
    </location>
</feature>